<sequence length="191" mass="20105">MRTTVRFWRWRRNPLKRGTDRAEAWSVVALTAALVVGAPAAGAATGLGVAAAAHRPAGWHATTATLTRQAPPAPAGYSLTGSTGAVRSDVHWTTADGRVHHGLAIVRPDSPAGSRTTVWLDRGGALHDDPVDPVAVRGRAMAYGTCAATGTALLAGAGWTCTRRCLDRRRAADLDREWARVGPQWGTTARG</sequence>
<accession>A0A1H8JC99</accession>
<protein>
    <submittedName>
        <fullName evidence="1">Uncharacterized protein</fullName>
    </submittedName>
</protein>
<dbReference type="OrthoDB" id="4213157at2"/>
<dbReference type="InterPro" id="IPR039708">
    <property type="entry name" value="MT1774/Rv1733c-like"/>
</dbReference>
<dbReference type="RefSeq" id="WP_075016767.1">
    <property type="nucleotide sequence ID" value="NZ_FODD01000010.1"/>
</dbReference>
<name>A0A1H8JC99_9ACTN</name>
<dbReference type="PANTHER" id="PTHR42305">
    <property type="entry name" value="MEMBRANE PROTEIN RV1733C-RELATED"/>
    <property type="match status" value="1"/>
</dbReference>
<gene>
    <name evidence="1" type="ORF">SAMN05216267_101028</name>
</gene>
<evidence type="ECO:0000313" key="2">
    <source>
        <dbReference type="Proteomes" id="UP000181951"/>
    </source>
</evidence>
<evidence type="ECO:0000313" key="1">
    <source>
        <dbReference type="EMBL" id="SEN78191.1"/>
    </source>
</evidence>
<organism evidence="1 2">
    <name type="scientific">Actinacidiphila rubida</name>
    <dbReference type="NCBI Taxonomy" id="310780"/>
    <lineage>
        <taxon>Bacteria</taxon>
        <taxon>Bacillati</taxon>
        <taxon>Actinomycetota</taxon>
        <taxon>Actinomycetes</taxon>
        <taxon>Kitasatosporales</taxon>
        <taxon>Streptomycetaceae</taxon>
        <taxon>Actinacidiphila</taxon>
    </lineage>
</organism>
<dbReference type="AlphaFoldDB" id="A0A1H8JC99"/>
<dbReference type="PANTHER" id="PTHR42305:SF1">
    <property type="entry name" value="MEMBRANE PROTEIN RV1733C-RELATED"/>
    <property type="match status" value="1"/>
</dbReference>
<keyword evidence="2" id="KW-1185">Reference proteome</keyword>
<reference evidence="1 2" key="1">
    <citation type="submission" date="2016-10" db="EMBL/GenBank/DDBJ databases">
        <authorList>
            <person name="de Groot N.N."/>
        </authorList>
    </citation>
    <scope>NUCLEOTIDE SEQUENCE [LARGE SCALE GENOMIC DNA]</scope>
    <source>
        <strain evidence="1 2">CGMCC 4.2026</strain>
    </source>
</reference>
<dbReference type="EMBL" id="FODD01000010">
    <property type="protein sequence ID" value="SEN78191.1"/>
    <property type="molecule type" value="Genomic_DNA"/>
</dbReference>
<dbReference type="Proteomes" id="UP000181951">
    <property type="component" value="Unassembled WGS sequence"/>
</dbReference>
<dbReference type="STRING" id="310780.SAMN05216267_101028"/>
<proteinExistence type="predicted"/>